<dbReference type="SUPFAM" id="SSF52058">
    <property type="entry name" value="L domain-like"/>
    <property type="match status" value="1"/>
</dbReference>
<keyword evidence="3" id="KW-0433">Leucine-rich repeat</keyword>
<dbReference type="Proteomes" id="UP000886595">
    <property type="component" value="Unassembled WGS sequence"/>
</dbReference>
<evidence type="ECO:0000256" key="5">
    <source>
        <dbReference type="ARBA" id="ARBA00022737"/>
    </source>
</evidence>
<comment type="subcellular location">
    <subcellularLocation>
        <location evidence="1">Secreted</location>
    </subcellularLocation>
</comment>
<dbReference type="PANTHER" id="PTHR32093:SF112">
    <property type="entry name" value="POLLEN-SPECIFIC LEUCINE-RICH REPEAT EXTENSIN-LIKE PROTEIN 4"/>
    <property type="match status" value="1"/>
</dbReference>
<comment type="caution">
    <text evidence="6">The sequence shown here is derived from an EMBL/GenBank/DDBJ whole genome shotgun (WGS) entry which is preliminary data.</text>
</comment>
<dbReference type="PANTHER" id="PTHR32093">
    <property type="entry name" value="LEUCINE-RICH REPEAT EXTENSIN-LIKE PROTEIN 3-RELATED"/>
    <property type="match status" value="1"/>
</dbReference>
<dbReference type="GO" id="GO:0005576">
    <property type="term" value="C:extracellular region"/>
    <property type="evidence" value="ECO:0007669"/>
    <property type="project" value="UniProtKB-SubCell"/>
</dbReference>
<keyword evidence="4" id="KW-0732">Signal</keyword>
<evidence type="ECO:0000256" key="1">
    <source>
        <dbReference type="ARBA" id="ARBA00004613"/>
    </source>
</evidence>
<dbReference type="InterPro" id="IPR032675">
    <property type="entry name" value="LRR_dom_sf"/>
</dbReference>
<gene>
    <name evidence="6" type="ORF">Bca52824_093101</name>
</gene>
<dbReference type="InterPro" id="IPR001611">
    <property type="entry name" value="Leu-rich_rpt"/>
</dbReference>
<organism evidence="6 7">
    <name type="scientific">Brassica carinata</name>
    <name type="common">Ethiopian mustard</name>
    <name type="synonym">Abyssinian cabbage</name>
    <dbReference type="NCBI Taxonomy" id="52824"/>
    <lineage>
        <taxon>Eukaryota</taxon>
        <taxon>Viridiplantae</taxon>
        <taxon>Streptophyta</taxon>
        <taxon>Embryophyta</taxon>
        <taxon>Tracheophyta</taxon>
        <taxon>Spermatophyta</taxon>
        <taxon>Magnoliopsida</taxon>
        <taxon>eudicotyledons</taxon>
        <taxon>Gunneridae</taxon>
        <taxon>Pentapetalae</taxon>
        <taxon>rosids</taxon>
        <taxon>malvids</taxon>
        <taxon>Brassicales</taxon>
        <taxon>Brassicaceae</taxon>
        <taxon>Brassiceae</taxon>
        <taxon>Brassica</taxon>
    </lineage>
</organism>
<dbReference type="EMBL" id="JAAMPC010000040">
    <property type="protein sequence ID" value="KAG2245038.1"/>
    <property type="molecule type" value="Genomic_DNA"/>
</dbReference>
<protein>
    <submittedName>
        <fullName evidence="6">Uncharacterized protein</fullName>
    </submittedName>
</protein>
<keyword evidence="2" id="KW-0964">Secreted</keyword>
<accession>A0A8X7P6N8</accession>
<keyword evidence="5" id="KW-0677">Repeat</keyword>
<evidence type="ECO:0000256" key="2">
    <source>
        <dbReference type="ARBA" id="ARBA00022525"/>
    </source>
</evidence>
<proteinExistence type="predicted"/>
<dbReference type="Gene3D" id="3.80.10.10">
    <property type="entry name" value="Ribonuclease Inhibitor"/>
    <property type="match status" value="1"/>
</dbReference>
<dbReference type="OrthoDB" id="676979at2759"/>
<dbReference type="AlphaFoldDB" id="A0A8X7P6N8"/>
<evidence type="ECO:0000256" key="4">
    <source>
        <dbReference type="ARBA" id="ARBA00022729"/>
    </source>
</evidence>
<evidence type="ECO:0000313" key="6">
    <source>
        <dbReference type="EMBL" id="KAG2245038.1"/>
    </source>
</evidence>
<dbReference type="InterPro" id="IPR051582">
    <property type="entry name" value="LRR_extensin-like_regulator"/>
</dbReference>
<reference evidence="6 7" key="1">
    <citation type="submission" date="2020-02" db="EMBL/GenBank/DDBJ databases">
        <authorList>
            <person name="Ma Q."/>
            <person name="Huang Y."/>
            <person name="Song X."/>
            <person name="Pei D."/>
        </authorList>
    </citation>
    <scope>NUCLEOTIDE SEQUENCE [LARGE SCALE GENOMIC DNA]</scope>
    <source>
        <strain evidence="6">Sxm20200214</strain>
        <tissue evidence="6">Leaf</tissue>
    </source>
</reference>
<evidence type="ECO:0000313" key="7">
    <source>
        <dbReference type="Proteomes" id="UP000886595"/>
    </source>
</evidence>
<name>A0A8X7P6N8_BRACI</name>
<dbReference type="Pfam" id="PF00560">
    <property type="entry name" value="LRR_1"/>
    <property type="match status" value="1"/>
</dbReference>
<sequence length="152" mass="17060">MKNLNEVVFMDNKLGGCFPSEIGKLSNVTLFDASKNTFIGRLPTSFVGLTGVEEFDISENKLTGLVADNICKLPNLVNFTYSYNYFNGQGGSCVPGGGRKEIELDDTRNCLPHRPDQRSTQECAVVINRPVDFLLHHINPNLRWFSLLHQLR</sequence>
<keyword evidence="7" id="KW-1185">Reference proteome</keyword>
<evidence type="ECO:0000256" key="3">
    <source>
        <dbReference type="ARBA" id="ARBA00022614"/>
    </source>
</evidence>